<sequence>MKYVPSPIVEENEKLPKLKKNKSSKIPVVLSIDVSTIHVSKIDFRFLSIVSTKSSEAGKLAEDLFSIVTIFVTRHNEICSIANCRRKREVTKTQEEQEFQDSSRGKIEIQMLDGNNTIIANFNNTKFQWVFKTSYDIHDEVMNDLLKLYSSNFVAKQMKFKMKFRSKKN</sequence>
<evidence type="ECO:0000313" key="2">
    <source>
        <dbReference type="Proteomes" id="UP000266861"/>
    </source>
</evidence>
<dbReference type="AlphaFoldDB" id="A0A397J1R3"/>
<protein>
    <submittedName>
        <fullName evidence="1">Uncharacterized protein</fullName>
    </submittedName>
</protein>
<accession>A0A397J1R3</accession>
<comment type="caution">
    <text evidence="1">The sequence shown here is derived from an EMBL/GenBank/DDBJ whole genome shotgun (WGS) entry which is preliminary data.</text>
</comment>
<proteinExistence type="predicted"/>
<dbReference type="OrthoDB" id="2312164at2759"/>
<gene>
    <name evidence="1" type="ORF">Glove_152g10</name>
</gene>
<dbReference type="EMBL" id="PQFF01000143">
    <property type="protein sequence ID" value="RHZ79033.1"/>
    <property type="molecule type" value="Genomic_DNA"/>
</dbReference>
<evidence type="ECO:0000313" key="1">
    <source>
        <dbReference type="EMBL" id="RHZ79033.1"/>
    </source>
</evidence>
<organism evidence="1 2">
    <name type="scientific">Diversispora epigaea</name>
    <dbReference type="NCBI Taxonomy" id="1348612"/>
    <lineage>
        <taxon>Eukaryota</taxon>
        <taxon>Fungi</taxon>
        <taxon>Fungi incertae sedis</taxon>
        <taxon>Mucoromycota</taxon>
        <taxon>Glomeromycotina</taxon>
        <taxon>Glomeromycetes</taxon>
        <taxon>Diversisporales</taxon>
        <taxon>Diversisporaceae</taxon>
        <taxon>Diversispora</taxon>
    </lineage>
</organism>
<name>A0A397J1R3_9GLOM</name>
<keyword evidence="2" id="KW-1185">Reference proteome</keyword>
<reference evidence="1 2" key="1">
    <citation type="submission" date="2018-08" db="EMBL/GenBank/DDBJ databases">
        <title>Genome and evolution of the arbuscular mycorrhizal fungus Diversispora epigaea (formerly Glomus versiforme) and its bacterial endosymbionts.</title>
        <authorList>
            <person name="Sun X."/>
            <person name="Fei Z."/>
            <person name="Harrison M."/>
        </authorList>
    </citation>
    <scope>NUCLEOTIDE SEQUENCE [LARGE SCALE GENOMIC DNA]</scope>
    <source>
        <strain evidence="1 2">IT104</strain>
    </source>
</reference>
<dbReference type="Proteomes" id="UP000266861">
    <property type="component" value="Unassembled WGS sequence"/>
</dbReference>